<protein>
    <submittedName>
        <fullName evidence="4">Uncharacterized protein</fullName>
    </submittedName>
</protein>
<organism evidence="3 4">
    <name type="scientific">Drosophila suzukii</name>
    <name type="common">Spotted-wing drosophila fruit fly</name>
    <dbReference type="NCBI Taxonomy" id="28584"/>
    <lineage>
        <taxon>Eukaryota</taxon>
        <taxon>Metazoa</taxon>
        <taxon>Ecdysozoa</taxon>
        <taxon>Arthropoda</taxon>
        <taxon>Hexapoda</taxon>
        <taxon>Insecta</taxon>
        <taxon>Pterygota</taxon>
        <taxon>Neoptera</taxon>
        <taxon>Endopterygota</taxon>
        <taxon>Diptera</taxon>
        <taxon>Brachycera</taxon>
        <taxon>Muscomorpha</taxon>
        <taxon>Ephydroidea</taxon>
        <taxon>Drosophilidae</taxon>
        <taxon>Drosophila</taxon>
        <taxon>Sophophora</taxon>
    </lineage>
</organism>
<name>A0AB40A4G8_DROSZ</name>
<feature type="chain" id="PRO_5047120220" evidence="2">
    <location>
        <begin position="22"/>
        <end position="160"/>
    </location>
</feature>
<dbReference type="AlphaFoldDB" id="A0AB40A4G8"/>
<reference evidence="4" key="1">
    <citation type="submission" date="2025-08" db="UniProtKB">
        <authorList>
            <consortium name="RefSeq"/>
        </authorList>
    </citation>
    <scope>IDENTIFICATION</scope>
</reference>
<dbReference type="RefSeq" id="XP_036671375.3">
    <property type="nucleotide sequence ID" value="XM_036815480.3"/>
</dbReference>
<feature type="signal peptide" evidence="2">
    <location>
        <begin position="1"/>
        <end position="21"/>
    </location>
</feature>
<keyword evidence="2" id="KW-0732">Signal</keyword>
<proteinExistence type="predicted"/>
<evidence type="ECO:0000313" key="4">
    <source>
        <dbReference type="RefSeq" id="XP_036671375.3"/>
    </source>
</evidence>
<gene>
    <name evidence="4" type="primary">LOC118877311</name>
</gene>
<keyword evidence="3" id="KW-1185">Reference proteome</keyword>
<accession>A0AB40A4G8</accession>
<evidence type="ECO:0000313" key="3">
    <source>
        <dbReference type="Proteomes" id="UP001652628"/>
    </source>
</evidence>
<evidence type="ECO:0000256" key="2">
    <source>
        <dbReference type="SAM" id="SignalP"/>
    </source>
</evidence>
<dbReference type="GeneID" id="118877311"/>
<feature type="region of interest" description="Disordered" evidence="1">
    <location>
        <begin position="31"/>
        <end position="50"/>
    </location>
</feature>
<feature type="region of interest" description="Disordered" evidence="1">
    <location>
        <begin position="61"/>
        <end position="83"/>
    </location>
</feature>
<sequence length="160" mass="18759">MGLRFHLNLLCVFLLVDFGQPNIENDDYVDPEEPLDDHLTRPNVEYPQSDNEVNEYYDDHYENNDHITIGPTDQPDPETEASSDIGVQEYDDHLTTEIDFLGDNVDDELDEQHFPEILDADIEGVLHNDQEYADLDLDPHINEIEDRIVRYAMQKWREEI</sequence>
<evidence type="ECO:0000256" key="1">
    <source>
        <dbReference type="SAM" id="MobiDB-lite"/>
    </source>
</evidence>
<dbReference type="Proteomes" id="UP001652628">
    <property type="component" value="Chromosome 3"/>
</dbReference>